<comment type="subcellular location">
    <subcellularLocation>
        <location evidence="1">Membrane</location>
        <topology evidence="1">Multi-pass membrane protein</topology>
    </subcellularLocation>
</comment>
<evidence type="ECO:0000259" key="10">
    <source>
        <dbReference type="PROSITE" id="PS50261"/>
    </source>
</evidence>
<feature type="domain" description="G-protein coupled receptors family 2 profile 2" evidence="10">
    <location>
        <begin position="448"/>
        <end position="703"/>
    </location>
</feature>
<evidence type="ECO:0000256" key="2">
    <source>
        <dbReference type="ARBA" id="ARBA00007343"/>
    </source>
</evidence>
<evidence type="ECO:0000259" key="9">
    <source>
        <dbReference type="PROSITE" id="PS50221"/>
    </source>
</evidence>
<dbReference type="Pfam" id="PF00002">
    <property type="entry name" value="7tm_2"/>
    <property type="match status" value="1"/>
</dbReference>
<dbReference type="EMBL" id="MKHE01000007">
    <property type="protein sequence ID" value="OWK13514.1"/>
    <property type="molecule type" value="Genomic_DNA"/>
</dbReference>
<dbReference type="FunFam" id="1.20.1070.10:FF:000058">
    <property type="entry name" value="Adhesion G protein-coupled receptor F5"/>
    <property type="match status" value="1"/>
</dbReference>
<evidence type="ECO:0000256" key="4">
    <source>
        <dbReference type="ARBA" id="ARBA00022989"/>
    </source>
</evidence>
<evidence type="ECO:0000313" key="12">
    <source>
        <dbReference type="Proteomes" id="UP000242450"/>
    </source>
</evidence>
<evidence type="ECO:0000256" key="8">
    <source>
        <dbReference type="SAM" id="Phobius"/>
    </source>
</evidence>
<dbReference type="PANTHER" id="PTHR45813">
    <property type="entry name" value="IG-LIKE DOMAIN-CONTAINING PROTEIN"/>
    <property type="match status" value="1"/>
</dbReference>
<dbReference type="PANTHER" id="PTHR45813:SF6">
    <property type="entry name" value="ADHESION G-PROTEIN COUPLED RECEPTOR F2"/>
    <property type="match status" value="1"/>
</dbReference>
<keyword evidence="4 8" id="KW-1133">Transmembrane helix</keyword>
<dbReference type="OrthoDB" id="10040049at2759"/>
<name>A0A212D5W8_CEREH</name>
<evidence type="ECO:0000256" key="1">
    <source>
        <dbReference type="ARBA" id="ARBA00004141"/>
    </source>
</evidence>
<dbReference type="Pfam" id="PF01825">
    <property type="entry name" value="GPS"/>
    <property type="match status" value="1"/>
</dbReference>
<feature type="transmembrane region" description="Helical" evidence="8">
    <location>
        <begin position="484"/>
        <end position="510"/>
    </location>
</feature>
<dbReference type="Proteomes" id="UP000242450">
    <property type="component" value="Chromosome 7"/>
</dbReference>
<keyword evidence="7" id="KW-0325">Glycoprotein</keyword>
<dbReference type="GO" id="GO:0007166">
    <property type="term" value="P:cell surface receptor signaling pathway"/>
    <property type="evidence" value="ECO:0007669"/>
    <property type="project" value="InterPro"/>
</dbReference>
<dbReference type="InterPro" id="IPR017981">
    <property type="entry name" value="GPCR_2-like_7TM"/>
</dbReference>
<feature type="transmembrane region" description="Helical" evidence="8">
    <location>
        <begin position="447"/>
        <end position="472"/>
    </location>
</feature>
<dbReference type="GO" id="GO:0016020">
    <property type="term" value="C:membrane"/>
    <property type="evidence" value="ECO:0007669"/>
    <property type="project" value="UniProtKB-SubCell"/>
</dbReference>
<organism evidence="11 12">
    <name type="scientific">Cervus elaphus hippelaphus</name>
    <name type="common">European red deer</name>
    <dbReference type="NCBI Taxonomy" id="46360"/>
    <lineage>
        <taxon>Eukaryota</taxon>
        <taxon>Metazoa</taxon>
        <taxon>Chordata</taxon>
        <taxon>Craniata</taxon>
        <taxon>Vertebrata</taxon>
        <taxon>Euteleostomi</taxon>
        <taxon>Mammalia</taxon>
        <taxon>Eutheria</taxon>
        <taxon>Laurasiatheria</taxon>
        <taxon>Artiodactyla</taxon>
        <taxon>Ruminantia</taxon>
        <taxon>Pecora</taxon>
        <taxon>Cervidae</taxon>
        <taxon>Cervinae</taxon>
        <taxon>Cervus</taxon>
    </lineage>
</organism>
<dbReference type="GO" id="GO:0004930">
    <property type="term" value="F:G protein-coupled receptor activity"/>
    <property type="evidence" value="ECO:0007669"/>
    <property type="project" value="InterPro"/>
</dbReference>
<evidence type="ECO:0000313" key="11">
    <source>
        <dbReference type="EMBL" id="OWK13514.1"/>
    </source>
</evidence>
<evidence type="ECO:0000256" key="7">
    <source>
        <dbReference type="ARBA" id="ARBA00023180"/>
    </source>
</evidence>
<evidence type="ECO:0000256" key="5">
    <source>
        <dbReference type="ARBA" id="ARBA00023136"/>
    </source>
</evidence>
<reference evidence="11 12" key="1">
    <citation type="journal article" date="2018" name="Mol. Genet. Genomics">
        <title>The red deer Cervus elaphus genome CerEla1.0: sequencing, annotating, genes, and chromosomes.</title>
        <authorList>
            <person name="Bana N.A."/>
            <person name="Nyiri A."/>
            <person name="Nagy J."/>
            <person name="Frank K."/>
            <person name="Nagy T."/>
            <person name="Steger V."/>
            <person name="Schiller M."/>
            <person name="Lakatos P."/>
            <person name="Sugar L."/>
            <person name="Horn P."/>
            <person name="Barta E."/>
            <person name="Orosz L."/>
        </authorList>
    </citation>
    <scope>NUCLEOTIDE SEQUENCE [LARGE SCALE GENOMIC DNA]</scope>
    <source>
        <strain evidence="11">Hungarian</strain>
    </source>
</reference>
<dbReference type="PROSITE" id="PS50261">
    <property type="entry name" value="G_PROTEIN_RECEP_F2_4"/>
    <property type="match status" value="1"/>
</dbReference>
<keyword evidence="12" id="KW-1185">Reference proteome</keyword>
<feature type="non-terminal residue" evidence="11">
    <location>
        <position position="1"/>
    </location>
</feature>
<dbReference type="InterPro" id="IPR000203">
    <property type="entry name" value="GPS"/>
</dbReference>
<dbReference type="InterPro" id="IPR051587">
    <property type="entry name" value="Adhesion_GPCR"/>
</dbReference>
<sequence length="825" mass="90737">AYGAGCLCQAEPSLTASARAPPFGAELTAQRYRSPACWFAVRYGKGKSLTPASPAAGSRSNLPVTNSPVSLASHIARKSTVLKTMTQMLLLLLYGFMFLLATESCRTLCQAASKSKEQVSTRAHGECHGACVDNSYCSQPCPPDTPGDVGFLCRQKKWHKEDSTHVQIFGGSKFSEYTKKPETITDLLMERCPQDLSCVVRNIQKSPRIPGNIAVIVQLLHNISTVPMTDVGEAKMQSYSIMANHILNSKSISNWTFIPDRNSSCILLHSINSFARKLFFNKHPIDIAESFIHTVGTILSRDNAGKNFTFSMRVNDTSDVVTGKVLISREELQEVPSPSQAVSIAFPTLGAILETSVLESITVNGLVLSVILPKELERISLIFEKISKSEDRRTQCAGWHSLESRWDRKVCQMIQENSQQVVCKCSPSKIFTSFSILMAPHVVQSPILIYITYIGLGVSICSLVLCLSIEALVWGQVTKTEISFLRHVCIANIATTLLMADVWFIVASFLSGPMRRHSACVAATFFVHFFYLSVFFWMLAKAFLILYGILIVFHTLPKSVLVAALFAVGYGCPLLIAAITVAATEPGKGYLRPEACWLNWDMTKALLAFVVPALAIVVVNLLTVTVVIVKTRRAAIGSSMFQEVRAIVRISRNIAILTPLLGLTWGFGIATVLNDGLLAFHIIFSLLNAFQGFFILVFGTILDPKVIHFRSGRDPRRNVLIRVFLPPKSMKEASLLVVLTEEGVKRGWKAPLSKLFCVADVFPIHLLHIYTMLGIQQQTAESWSCRGLQPRAVGIRKRALACLGSGGQGCHPAGFYGWLREGPQA</sequence>
<dbReference type="FunFam" id="2.60.220.50:FF:000015">
    <property type="entry name" value="Adhesion G protein-coupled receptor F4"/>
    <property type="match status" value="1"/>
</dbReference>
<gene>
    <name evidence="11" type="ORF">Celaphus_00014379</name>
</gene>
<dbReference type="InterPro" id="IPR046338">
    <property type="entry name" value="GAIN_dom_sf"/>
</dbReference>
<keyword evidence="6" id="KW-1015">Disulfide bond</keyword>
<dbReference type="InterPro" id="IPR057244">
    <property type="entry name" value="GAIN_B"/>
</dbReference>
<dbReference type="PROSITE" id="PS50221">
    <property type="entry name" value="GAIN_B"/>
    <property type="match status" value="1"/>
</dbReference>
<feature type="transmembrane region" description="Helical" evidence="8">
    <location>
        <begin position="679"/>
        <end position="702"/>
    </location>
</feature>
<comment type="similarity">
    <text evidence="2">Belongs to the G-protein coupled receptor 2 family. Adhesion G-protein coupled receptor (ADGR) subfamily.</text>
</comment>
<feature type="domain" description="GAIN-B" evidence="9">
    <location>
        <begin position="300"/>
        <end position="444"/>
    </location>
</feature>
<keyword evidence="3 8" id="KW-0812">Transmembrane</keyword>
<feature type="transmembrane region" description="Helical" evidence="8">
    <location>
        <begin position="606"/>
        <end position="629"/>
    </location>
</feature>
<dbReference type="Gene3D" id="2.60.220.50">
    <property type="match status" value="1"/>
</dbReference>
<feature type="transmembrane region" description="Helical" evidence="8">
    <location>
        <begin position="650"/>
        <end position="673"/>
    </location>
</feature>
<dbReference type="CDD" id="cd15994">
    <property type="entry name" value="7tmB2_GPR111_115"/>
    <property type="match status" value="1"/>
</dbReference>
<dbReference type="PRINTS" id="PR00249">
    <property type="entry name" value="GPCRSECRETIN"/>
</dbReference>
<dbReference type="InterPro" id="IPR000832">
    <property type="entry name" value="GPCR_2_secretin-like"/>
</dbReference>
<feature type="transmembrane region" description="Helical" evidence="8">
    <location>
        <begin position="530"/>
        <end position="553"/>
    </location>
</feature>
<proteinExistence type="inferred from homology"/>
<comment type="caution">
    <text evidence="11">The sequence shown here is derived from an EMBL/GenBank/DDBJ whole genome shotgun (WGS) entry which is preliminary data.</text>
</comment>
<dbReference type="Gene3D" id="1.20.1070.10">
    <property type="entry name" value="Rhodopsin 7-helix transmembrane proteins"/>
    <property type="match status" value="1"/>
</dbReference>
<evidence type="ECO:0000256" key="3">
    <source>
        <dbReference type="ARBA" id="ARBA00022692"/>
    </source>
</evidence>
<dbReference type="AlphaFoldDB" id="A0A212D5W8"/>
<accession>A0A212D5W8</accession>
<feature type="transmembrane region" description="Helical" evidence="8">
    <location>
        <begin position="560"/>
        <end position="583"/>
    </location>
</feature>
<protein>
    <submittedName>
        <fullName evidence="11">ADGRF2</fullName>
    </submittedName>
</protein>
<evidence type="ECO:0000256" key="6">
    <source>
        <dbReference type="ARBA" id="ARBA00023157"/>
    </source>
</evidence>
<keyword evidence="5 8" id="KW-0472">Membrane</keyword>
<dbReference type="GO" id="GO:0007189">
    <property type="term" value="P:adenylate cyclase-activating G protein-coupled receptor signaling pathway"/>
    <property type="evidence" value="ECO:0007669"/>
    <property type="project" value="TreeGrafter"/>
</dbReference>